<feature type="transmembrane region" description="Helical" evidence="1">
    <location>
        <begin position="24"/>
        <end position="42"/>
    </location>
</feature>
<sequence length="76" mass="8567">MADNELSKEVKEQLELARSKVRQYLTYGAGIIAAFIFIWGTAWMGDRSIAIAGLVLCSNIICYWFGQRSVKPPEIK</sequence>
<dbReference type="AlphaFoldDB" id="X1PG00"/>
<name>X1PG00_9ZZZZ</name>
<proteinExistence type="predicted"/>
<evidence type="ECO:0000313" key="2">
    <source>
        <dbReference type="EMBL" id="GAI41411.1"/>
    </source>
</evidence>
<protein>
    <submittedName>
        <fullName evidence="2">Uncharacterized protein</fullName>
    </submittedName>
</protein>
<evidence type="ECO:0000256" key="1">
    <source>
        <dbReference type="SAM" id="Phobius"/>
    </source>
</evidence>
<dbReference type="EMBL" id="BARV01031769">
    <property type="protein sequence ID" value="GAI41411.1"/>
    <property type="molecule type" value="Genomic_DNA"/>
</dbReference>
<keyword evidence="1" id="KW-0472">Membrane</keyword>
<gene>
    <name evidence="2" type="ORF">S06H3_50210</name>
</gene>
<feature type="transmembrane region" description="Helical" evidence="1">
    <location>
        <begin position="48"/>
        <end position="66"/>
    </location>
</feature>
<keyword evidence="1" id="KW-1133">Transmembrane helix</keyword>
<comment type="caution">
    <text evidence="2">The sequence shown here is derived from an EMBL/GenBank/DDBJ whole genome shotgun (WGS) entry which is preliminary data.</text>
</comment>
<accession>X1PG00</accession>
<reference evidence="2" key="1">
    <citation type="journal article" date="2014" name="Front. Microbiol.">
        <title>High frequency of phylogenetically diverse reductive dehalogenase-homologous genes in deep subseafloor sedimentary metagenomes.</title>
        <authorList>
            <person name="Kawai M."/>
            <person name="Futagami T."/>
            <person name="Toyoda A."/>
            <person name="Takaki Y."/>
            <person name="Nishi S."/>
            <person name="Hori S."/>
            <person name="Arai W."/>
            <person name="Tsubouchi T."/>
            <person name="Morono Y."/>
            <person name="Uchiyama I."/>
            <person name="Ito T."/>
            <person name="Fujiyama A."/>
            <person name="Inagaki F."/>
            <person name="Takami H."/>
        </authorList>
    </citation>
    <scope>NUCLEOTIDE SEQUENCE</scope>
    <source>
        <strain evidence="2">Expedition CK06-06</strain>
    </source>
</reference>
<organism evidence="2">
    <name type="scientific">marine sediment metagenome</name>
    <dbReference type="NCBI Taxonomy" id="412755"/>
    <lineage>
        <taxon>unclassified sequences</taxon>
        <taxon>metagenomes</taxon>
        <taxon>ecological metagenomes</taxon>
    </lineage>
</organism>
<keyword evidence="1" id="KW-0812">Transmembrane</keyword>